<gene>
    <name evidence="2" type="ORF">KCV03_g2414</name>
</gene>
<dbReference type="Proteomes" id="UP000767238">
    <property type="component" value="Unassembled WGS sequence"/>
</dbReference>
<name>A0A9P8GJY3_AURME</name>
<dbReference type="OrthoDB" id="10571633at2759"/>
<protein>
    <submittedName>
        <fullName evidence="2">Uncharacterized protein</fullName>
    </submittedName>
</protein>
<evidence type="ECO:0000313" key="2">
    <source>
        <dbReference type="EMBL" id="KAH0226932.1"/>
    </source>
</evidence>
<evidence type="ECO:0000313" key="3">
    <source>
        <dbReference type="Proteomes" id="UP000767238"/>
    </source>
</evidence>
<sequence>MSLCIETPNYRTSNSKHTPGPALTPTTTGWQSALKALETKNVEFEIVLGKLLIANDQAQGHLQHAFTRQQQMGQAILDLKKDSAEMKKAIETLKKQQVALVSTPSKSKISSLQSLSGGILGAQNSVPSDTSPFANY</sequence>
<dbReference type="EMBL" id="JAHFYH010000011">
    <property type="protein sequence ID" value="KAH0226932.1"/>
    <property type="molecule type" value="Genomic_DNA"/>
</dbReference>
<feature type="region of interest" description="Disordered" evidence="1">
    <location>
        <begin position="1"/>
        <end position="21"/>
    </location>
</feature>
<reference evidence="2" key="2">
    <citation type="submission" date="2021-08" db="EMBL/GenBank/DDBJ databases">
        <authorList>
            <person name="Gostincar C."/>
            <person name="Sun X."/>
            <person name="Song Z."/>
            <person name="Gunde-Cimerman N."/>
        </authorList>
    </citation>
    <scope>NUCLEOTIDE SEQUENCE</scope>
    <source>
        <strain evidence="2">EXF-8016</strain>
    </source>
</reference>
<proteinExistence type="predicted"/>
<accession>A0A9P8GJY3</accession>
<organism evidence="2 3">
    <name type="scientific">Aureobasidium melanogenum</name>
    <name type="common">Aureobasidium pullulans var. melanogenum</name>
    <dbReference type="NCBI Taxonomy" id="46634"/>
    <lineage>
        <taxon>Eukaryota</taxon>
        <taxon>Fungi</taxon>
        <taxon>Dikarya</taxon>
        <taxon>Ascomycota</taxon>
        <taxon>Pezizomycotina</taxon>
        <taxon>Dothideomycetes</taxon>
        <taxon>Dothideomycetidae</taxon>
        <taxon>Dothideales</taxon>
        <taxon>Saccotheciaceae</taxon>
        <taxon>Aureobasidium</taxon>
    </lineage>
</organism>
<reference evidence="2" key="1">
    <citation type="journal article" date="2021" name="J Fungi (Basel)">
        <title>Virulence traits and population genomics of the black yeast Aureobasidium melanogenum.</title>
        <authorList>
            <person name="Cernosa A."/>
            <person name="Sun X."/>
            <person name="Gostincar C."/>
            <person name="Fang C."/>
            <person name="Gunde-Cimerman N."/>
            <person name="Song Z."/>
        </authorList>
    </citation>
    <scope>NUCLEOTIDE SEQUENCE</scope>
    <source>
        <strain evidence="2">EXF-8016</strain>
    </source>
</reference>
<comment type="caution">
    <text evidence="2">The sequence shown here is derived from an EMBL/GenBank/DDBJ whole genome shotgun (WGS) entry which is preliminary data.</text>
</comment>
<dbReference type="AlphaFoldDB" id="A0A9P8GJY3"/>
<feature type="non-terminal residue" evidence="2">
    <location>
        <position position="136"/>
    </location>
</feature>
<evidence type="ECO:0000256" key="1">
    <source>
        <dbReference type="SAM" id="MobiDB-lite"/>
    </source>
</evidence>